<accession>A0A6G0TWG4</accession>
<feature type="chain" id="PRO_5026267800" evidence="1">
    <location>
        <begin position="22"/>
        <end position="229"/>
    </location>
</feature>
<dbReference type="EMBL" id="VYZN01000015">
    <property type="protein sequence ID" value="KAE9538909.1"/>
    <property type="molecule type" value="Genomic_DNA"/>
</dbReference>
<proteinExistence type="predicted"/>
<keyword evidence="1" id="KW-0732">Signal</keyword>
<feature type="signal peptide" evidence="1">
    <location>
        <begin position="1"/>
        <end position="21"/>
    </location>
</feature>
<dbReference type="Proteomes" id="UP000475862">
    <property type="component" value="Unassembled WGS sequence"/>
</dbReference>
<comment type="caution">
    <text evidence="2">The sequence shown here is derived from an EMBL/GenBank/DDBJ whole genome shotgun (WGS) entry which is preliminary data.</text>
</comment>
<gene>
    <name evidence="2" type="ORF">AGLY_005491</name>
</gene>
<dbReference type="AlphaFoldDB" id="A0A6G0TWG4"/>
<sequence>MLNSSLRSSILLLMYFHCSLLYELQTNDFPINKGGTVFKRSCNFVLTLLNKEEVLMFCGGLGNFKVIKISLTHLDVLLSINVTCILHLVLESNLFSSEFKRSSKLPAIKQPDSFKKLLTSNKNELESASELIELTCSSSPNTEMDFPKFLKSSKMYNLQLLNQNTFLFEILKTYHRDFVKFKMYRKPESLVAAELDSRLLQNINYKYTITILKIITLCFKSLKYILIVI</sequence>
<evidence type="ECO:0000256" key="1">
    <source>
        <dbReference type="SAM" id="SignalP"/>
    </source>
</evidence>
<protein>
    <submittedName>
        <fullName evidence="2">Uncharacterized protein</fullName>
    </submittedName>
</protein>
<evidence type="ECO:0000313" key="3">
    <source>
        <dbReference type="Proteomes" id="UP000475862"/>
    </source>
</evidence>
<keyword evidence="3" id="KW-1185">Reference proteome</keyword>
<evidence type="ECO:0000313" key="2">
    <source>
        <dbReference type="EMBL" id="KAE9538909.1"/>
    </source>
</evidence>
<organism evidence="2 3">
    <name type="scientific">Aphis glycines</name>
    <name type="common">Soybean aphid</name>
    <dbReference type="NCBI Taxonomy" id="307491"/>
    <lineage>
        <taxon>Eukaryota</taxon>
        <taxon>Metazoa</taxon>
        <taxon>Ecdysozoa</taxon>
        <taxon>Arthropoda</taxon>
        <taxon>Hexapoda</taxon>
        <taxon>Insecta</taxon>
        <taxon>Pterygota</taxon>
        <taxon>Neoptera</taxon>
        <taxon>Paraneoptera</taxon>
        <taxon>Hemiptera</taxon>
        <taxon>Sternorrhyncha</taxon>
        <taxon>Aphidomorpha</taxon>
        <taxon>Aphidoidea</taxon>
        <taxon>Aphididae</taxon>
        <taxon>Aphidini</taxon>
        <taxon>Aphis</taxon>
        <taxon>Aphis</taxon>
    </lineage>
</organism>
<reference evidence="2 3" key="1">
    <citation type="submission" date="2019-08" db="EMBL/GenBank/DDBJ databases">
        <title>The genome of the soybean aphid Biotype 1, its phylome, world population structure and adaptation to the North American continent.</title>
        <authorList>
            <person name="Giordano R."/>
            <person name="Donthu R.K."/>
            <person name="Hernandez A.G."/>
            <person name="Wright C.L."/>
            <person name="Zimin A.V."/>
        </authorList>
    </citation>
    <scope>NUCLEOTIDE SEQUENCE [LARGE SCALE GENOMIC DNA]</scope>
    <source>
        <tissue evidence="2">Whole aphids</tissue>
    </source>
</reference>
<name>A0A6G0TWG4_APHGL</name>